<reference evidence="1" key="3">
    <citation type="submission" date="2025-08" db="UniProtKB">
        <authorList>
            <consortium name="Ensembl"/>
        </authorList>
    </citation>
    <scope>IDENTIFICATION</scope>
    <source>
        <strain evidence="1">17573</strain>
    </source>
</reference>
<dbReference type="Ensembl" id="ENSMMUT00000084144.1">
    <property type="protein sequence ID" value="ENSMMUP00000076133.1"/>
    <property type="gene ID" value="ENSMMUG00000049804.1"/>
</dbReference>
<name>A0A5F8AGM8_MACMU</name>
<organism evidence="1 2">
    <name type="scientific">Macaca mulatta</name>
    <name type="common">Rhesus macaque</name>
    <dbReference type="NCBI Taxonomy" id="9544"/>
    <lineage>
        <taxon>Eukaryota</taxon>
        <taxon>Metazoa</taxon>
        <taxon>Chordata</taxon>
        <taxon>Craniata</taxon>
        <taxon>Vertebrata</taxon>
        <taxon>Euteleostomi</taxon>
        <taxon>Mammalia</taxon>
        <taxon>Eutheria</taxon>
        <taxon>Euarchontoglires</taxon>
        <taxon>Primates</taxon>
        <taxon>Haplorrhini</taxon>
        <taxon>Catarrhini</taxon>
        <taxon>Cercopithecidae</taxon>
        <taxon>Cercopithecinae</taxon>
        <taxon>Macaca</taxon>
    </lineage>
</organism>
<keyword evidence="2" id="KW-1185">Reference proteome</keyword>
<evidence type="ECO:0000313" key="2">
    <source>
        <dbReference type="Proteomes" id="UP000006718"/>
    </source>
</evidence>
<dbReference type="PANTHER" id="PTHR12138">
    <property type="entry name" value="PRIMATE-EXPANDED PROTEIN FAMILY"/>
    <property type="match status" value="1"/>
</dbReference>
<dbReference type="PRINTS" id="PR02045">
    <property type="entry name" value="F138DOMAIN"/>
</dbReference>
<dbReference type="Proteomes" id="UP000006718">
    <property type="component" value="Chromosome 15"/>
</dbReference>
<dbReference type="AlphaFoldDB" id="A0A5F8AGM8"/>
<sequence length="123" mass="13290">SLVLLPRLECNGAILAHCNLRLLGSSNSPASVSRVAGIIGVCYHTQLIFVFLVDTRFHHVSQAVLELLTSSVSPALASQSAGIIGVSHCAQLSSLFLFFEMESHFVTQAVQWYRSWLTATSAS</sequence>
<accession>A0A5F8AGM8</accession>
<evidence type="ECO:0000313" key="1">
    <source>
        <dbReference type="Ensembl" id="ENSMMUP00000076133.1"/>
    </source>
</evidence>
<reference evidence="1" key="2">
    <citation type="submission" date="2019-01" db="EMBL/GenBank/DDBJ databases">
        <authorList>
            <person name="Graves T."/>
            <person name="Eichler E.E."/>
            <person name="Wilson R.K."/>
        </authorList>
    </citation>
    <scope>NUCLEOTIDE SEQUENCE [LARGE SCALE GENOMIC DNA]</scope>
    <source>
        <strain evidence="1">17573</strain>
    </source>
</reference>
<protein>
    <submittedName>
        <fullName evidence="1">Uncharacterized protein</fullName>
    </submittedName>
</protein>
<dbReference type="InParanoid" id="A0A5F8AGM8"/>
<dbReference type="Bgee" id="ENSMMUG00000049804">
    <property type="expression patterns" value="Expressed in spermatocyte and 1 other cell type or tissue"/>
</dbReference>
<proteinExistence type="predicted"/>
<dbReference type="GeneTree" id="ENSGT01150000286943"/>
<dbReference type="VEuPathDB" id="HostDB:ENSMMUG00000049804"/>
<reference evidence="2" key="1">
    <citation type="journal article" date="2007" name="Science">
        <title>Evolutionary and biomedical insights from the rhesus macaque genome.</title>
        <authorList>
            <person name="Gibbs R.A."/>
            <person name="Rogers J."/>
            <person name="Katze M.G."/>
            <person name="Bumgarner R."/>
            <person name="Weinstock G.M."/>
            <person name="Mardis E.R."/>
            <person name="Remington K.A."/>
            <person name="Strausberg R.L."/>
            <person name="Venter J.C."/>
            <person name="Wilson R.K."/>
            <person name="Batzer M.A."/>
            <person name="Bustamante C.D."/>
            <person name="Eichler E.E."/>
            <person name="Hahn M.W."/>
            <person name="Hardison R.C."/>
            <person name="Makova K.D."/>
            <person name="Miller W."/>
            <person name="Milosavljevic A."/>
            <person name="Palermo R.E."/>
            <person name="Siepel A."/>
            <person name="Sikela J.M."/>
            <person name="Attaway T."/>
            <person name="Bell S."/>
            <person name="Bernard K.E."/>
            <person name="Buhay C.J."/>
            <person name="Chandrabose M.N."/>
            <person name="Dao M."/>
            <person name="Davis C."/>
            <person name="Delehaunty K.D."/>
            <person name="Ding Y."/>
            <person name="Dinh H.H."/>
            <person name="Dugan-Rocha S."/>
            <person name="Fulton L.A."/>
            <person name="Gabisi R.A."/>
            <person name="Garner T.T."/>
            <person name="Godfrey J."/>
            <person name="Hawes A.C."/>
            <person name="Hernandez J."/>
            <person name="Hines S."/>
            <person name="Holder M."/>
            <person name="Hume J."/>
            <person name="Jhangiani S.N."/>
            <person name="Joshi V."/>
            <person name="Khan Z.M."/>
            <person name="Kirkness E.F."/>
            <person name="Cree A."/>
            <person name="Fowler R.G."/>
            <person name="Lee S."/>
            <person name="Lewis L.R."/>
            <person name="Li Z."/>
            <person name="Liu Y.-S."/>
            <person name="Moore S.M."/>
            <person name="Muzny D."/>
            <person name="Nazareth L.V."/>
            <person name="Ngo D.N."/>
            <person name="Okwuonu G.O."/>
            <person name="Pai G."/>
            <person name="Parker D."/>
            <person name="Paul H.A."/>
            <person name="Pfannkoch C."/>
            <person name="Pohl C.S."/>
            <person name="Rogers Y.-H.C."/>
            <person name="Ruiz S.J."/>
            <person name="Sabo A."/>
            <person name="Santibanez J."/>
            <person name="Schneider B.W."/>
            <person name="Smith S.M."/>
            <person name="Sodergren E."/>
            <person name="Svatek A.F."/>
            <person name="Utterback T.R."/>
            <person name="Vattathil S."/>
            <person name="Warren W."/>
            <person name="White C.S."/>
            <person name="Chinwalla A.T."/>
            <person name="Feng Y."/>
            <person name="Halpern A.L."/>
            <person name="Hillier L.W."/>
            <person name="Huang X."/>
            <person name="Minx P."/>
            <person name="Nelson J.O."/>
            <person name="Pepin K.H."/>
            <person name="Qin X."/>
            <person name="Sutton G.G."/>
            <person name="Venter E."/>
            <person name="Walenz B.P."/>
            <person name="Wallis J.W."/>
            <person name="Worley K.C."/>
            <person name="Yang S.-P."/>
            <person name="Jones S.M."/>
            <person name="Marra M.A."/>
            <person name="Rocchi M."/>
            <person name="Schein J.E."/>
            <person name="Baertsch R."/>
            <person name="Clarke L."/>
            <person name="Csuros M."/>
            <person name="Glasscock J."/>
            <person name="Harris R.A."/>
            <person name="Havlak P."/>
            <person name="Jackson A.R."/>
            <person name="Jiang H."/>
            <person name="Liu Y."/>
            <person name="Messina D.N."/>
            <person name="Shen Y."/>
            <person name="Song H.X.-Z."/>
            <person name="Wylie T."/>
            <person name="Zhang L."/>
            <person name="Birney E."/>
            <person name="Han K."/>
            <person name="Konkel M.K."/>
            <person name="Lee J."/>
            <person name="Smit A.F.A."/>
            <person name="Ullmer B."/>
            <person name="Wang H."/>
            <person name="Xing J."/>
            <person name="Burhans R."/>
            <person name="Cheng Z."/>
            <person name="Karro J.E."/>
            <person name="Ma J."/>
            <person name="Raney B."/>
            <person name="She X."/>
            <person name="Cox M.J."/>
            <person name="Demuth J.P."/>
            <person name="Dumas L.J."/>
            <person name="Han S.-G."/>
            <person name="Hopkins J."/>
            <person name="Karimpour-Fard A."/>
            <person name="Kim Y.H."/>
            <person name="Pollack J.R."/>
            <person name="Vinar T."/>
            <person name="Addo-Quaye C."/>
            <person name="Degenhardt J."/>
            <person name="Denby A."/>
            <person name="Hubisz M.J."/>
            <person name="Indap A."/>
            <person name="Kosiol C."/>
            <person name="Lahn B.T."/>
            <person name="Lawson H.A."/>
            <person name="Marklein A."/>
            <person name="Nielsen R."/>
            <person name="Vallender E.J."/>
            <person name="Clark A.G."/>
            <person name="Ferguson B."/>
            <person name="Hernandez R.D."/>
            <person name="Hirani K."/>
            <person name="Kehrer-Sawatzki H."/>
            <person name="Kolb J."/>
            <person name="Patil S."/>
            <person name="Pu L.-L."/>
            <person name="Ren Y."/>
            <person name="Smith D.G."/>
            <person name="Wheeler D.A."/>
            <person name="Schenck I."/>
            <person name="Ball E.V."/>
            <person name="Chen R."/>
            <person name="Cooper D.N."/>
            <person name="Giardine B."/>
            <person name="Hsu F."/>
            <person name="Kent W.J."/>
            <person name="Lesk A."/>
            <person name="Nelson D.L."/>
            <person name="O'brien W.E."/>
            <person name="Pruefer K."/>
            <person name="Stenson P.D."/>
            <person name="Wallace J.C."/>
            <person name="Ke H."/>
            <person name="Liu X.-M."/>
            <person name="Wang P."/>
            <person name="Xiang A.P."/>
            <person name="Yang F."/>
            <person name="Barber G.P."/>
            <person name="Haussler D."/>
            <person name="Karolchik D."/>
            <person name="Kern A.D."/>
            <person name="Kuhn R.M."/>
            <person name="Smith K.E."/>
            <person name="Zwieg A.S."/>
        </authorList>
    </citation>
    <scope>NUCLEOTIDE SEQUENCE [LARGE SCALE GENOMIC DNA]</scope>
    <source>
        <strain evidence="2">17573</strain>
    </source>
</reference>
<reference evidence="1" key="4">
    <citation type="submission" date="2025-09" db="UniProtKB">
        <authorList>
            <consortium name="Ensembl"/>
        </authorList>
    </citation>
    <scope>IDENTIFICATION</scope>
    <source>
        <strain evidence="1">17573</strain>
    </source>
</reference>
<dbReference type="PANTHER" id="PTHR12138:SF133">
    <property type="entry name" value="SECRETED PROTEIN"/>
    <property type="match status" value="1"/>
</dbReference>